<feature type="compositionally biased region" description="Basic and acidic residues" evidence="1">
    <location>
        <begin position="469"/>
        <end position="484"/>
    </location>
</feature>
<feature type="region of interest" description="Disordered" evidence="1">
    <location>
        <begin position="1"/>
        <end position="20"/>
    </location>
</feature>
<reference evidence="3 4" key="1">
    <citation type="journal article" date="2019" name="Fungal Biol. Biotechnol.">
        <title>Draft genome sequence of fastidious pathogen Ceratobasidium theobromae, which causes vascular-streak dieback in Theobroma cacao.</title>
        <authorList>
            <person name="Ali S.S."/>
            <person name="Asman A."/>
            <person name="Shao J."/>
            <person name="Firmansyah A.P."/>
            <person name="Susilo A.W."/>
            <person name="Rosmana A."/>
            <person name="McMahon P."/>
            <person name="Junaid M."/>
            <person name="Guest D."/>
            <person name="Kheng T.Y."/>
            <person name="Meinhardt L.W."/>
            <person name="Bailey B.A."/>
        </authorList>
    </citation>
    <scope>NUCLEOTIDE SEQUENCE [LARGE SCALE GENOMIC DNA]</scope>
    <source>
        <strain evidence="3 4">CT2</strain>
    </source>
</reference>
<feature type="region of interest" description="Disordered" evidence="1">
    <location>
        <begin position="264"/>
        <end position="484"/>
    </location>
</feature>
<dbReference type="OrthoDB" id="415023at2759"/>
<proteinExistence type="predicted"/>
<dbReference type="CDD" id="cd22756">
    <property type="entry name" value="OTU_OTUD3-like"/>
    <property type="match status" value="1"/>
</dbReference>
<dbReference type="InterPro" id="IPR050704">
    <property type="entry name" value="Peptidase_C85-like"/>
</dbReference>
<feature type="compositionally biased region" description="Low complexity" evidence="1">
    <location>
        <begin position="369"/>
        <end position="384"/>
    </location>
</feature>
<dbReference type="PROSITE" id="PS50802">
    <property type="entry name" value="OTU"/>
    <property type="match status" value="1"/>
</dbReference>
<protein>
    <recommendedName>
        <fullName evidence="2">OTU domain-containing protein</fullName>
    </recommendedName>
</protein>
<dbReference type="GO" id="GO:0016579">
    <property type="term" value="P:protein deubiquitination"/>
    <property type="evidence" value="ECO:0007669"/>
    <property type="project" value="TreeGrafter"/>
</dbReference>
<keyword evidence="4" id="KW-1185">Reference proteome</keyword>
<dbReference type="Proteomes" id="UP000383932">
    <property type="component" value="Unassembled WGS sequence"/>
</dbReference>
<dbReference type="SUPFAM" id="SSF54001">
    <property type="entry name" value="Cysteine proteinases"/>
    <property type="match status" value="1"/>
</dbReference>
<dbReference type="PANTHER" id="PTHR12419">
    <property type="entry name" value="OTU DOMAIN CONTAINING PROTEIN"/>
    <property type="match status" value="1"/>
</dbReference>
<evidence type="ECO:0000313" key="4">
    <source>
        <dbReference type="Proteomes" id="UP000383932"/>
    </source>
</evidence>
<evidence type="ECO:0000256" key="1">
    <source>
        <dbReference type="SAM" id="MobiDB-lite"/>
    </source>
</evidence>
<feature type="compositionally biased region" description="Acidic residues" evidence="1">
    <location>
        <begin position="225"/>
        <end position="234"/>
    </location>
</feature>
<feature type="compositionally biased region" description="Basic residues" evidence="1">
    <location>
        <begin position="209"/>
        <end position="220"/>
    </location>
</feature>
<feature type="compositionally biased region" description="Low complexity" evidence="1">
    <location>
        <begin position="455"/>
        <end position="466"/>
    </location>
</feature>
<dbReference type="AlphaFoldDB" id="A0A5N5QD50"/>
<evidence type="ECO:0000313" key="3">
    <source>
        <dbReference type="EMBL" id="KAB5589529.1"/>
    </source>
</evidence>
<evidence type="ECO:0000259" key="2">
    <source>
        <dbReference type="PROSITE" id="PS50802"/>
    </source>
</evidence>
<dbReference type="Pfam" id="PF02338">
    <property type="entry name" value="OTU"/>
    <property type="match status" value="1"/>
</dbReference>
<dbReference type="InterPro" id="IPR003323">
    <property type="entry name" value="OTU_dom"/>
</dbReference>
<gene>
    <name evidence="3" type="ORF">CTheo_7036</name>
</gene>
<dbReference type="PANTHER" id="PTHR12419:SF7">
    <property type="entry name" value="OTU DOMAIN-CONTAINING PROTEIN 3"/>
    <property type="match status" value="1"/>
</dbReference>
<dbReference type="Gene3D" id="3.90.70.80">
    <property type="match status" value="1"/>
</dbReference>
<feature type="compositionally biased region" description="Low complexity" evidence="1">
    <location>
        <begin position="425"/>
        <end position="437"/>
    </location>
</feature>
<feature type="region of interest" description="Disordered" evidence="1">
    <location>
        <begin position="187"/>
        <end position="235"/>
    </location>
</feature>
<sequence>MAKGSTRKERRPRVPVNACKSNSPMPEIILTFSASARPRTRGQRAKLHDPAANTAQLTAQLRSMGLYAAPTLGDGNCLFRALSDQVRGAFDVEPAPTGPLQIYGTPNEHLTLRQEICTYMASHKERFEAFVDDDRSWDQHISAMWSNGTYGGHLELTAFAQMKLLNVKVVQPGLVYVIEGARTENFGGSNASTPAAVVGAEDAPTSSRDKRKARRERMKKKAGEEVADDDDEDGASAPFPATVYVAYHDWEHFSSVRNLTGPHQGMPNVCEVPEPDTSSLPSPPPSHSATNSRSKHKQQSIPAPRPPTPDSALSTLSDSPCPLTPPRRSPKRAMTEEDEGDEEEEVRKRGRRGTITTSLVEAEEDAESESATGVSVSASAESGSFISDAPPPPPPEPEPEPEPEPAPVMAEKLTKRQRKSLGLPRARASTGAGAAAKTRGRRSVGAKELASMGINNRPNTSTTTTNGQPEKRETRSATKVHRDAGKVRDLGTGEWLDNGTGRLDVRGFRELRI</sequence>
<dbReference type="GO" id="GO:0004843">
    <property type="term" value="F:cysteine-type deubiquitinase activity"/>
    <property type="evidence" value="ECO:0007669"/>
    <property type="project" value="TreeGrafter"/>
</dbReference>
<feature type="domain" description="OTU" evidence="2">
    <location>
        <begin position="66"/>
        <end position="259"/>
    </location>
</feature>
<accession>A0A5N5QD50</accession>
<dbReference type="InterPro" id="IPR038765">
    <property type="entry name" value="Papain-like_cys_pep_sf"/>
</dbReference>
<name>A0A5N5QD50_9AGAM</name>
<comment type="caution">
    <text evidence="3">The sequence shown here is derived from an EMBL/GenBank/DDBJ whole genome shotgun (WGS) entry which is preliminary data.</text>
</comment>
<dbReference type="EMBL" id="SSOP01000258">
    <property type="protein sequence ID" value="KAB5589529.1"/>
    <property type="molecule type" value="Genomic_DNA"/>
</dbReference>
<organism evidence="3 4">
    <name type="scientific">Ceratobasidium theobromae</name>
    <dbReference type="NCBI Taxonomy" id="1582974"/>
    <lineage>
        <taxon>Eukaryota</taxon>
        <taxon>Fungi</taxon>
        <taxon>Dikarya</taxon>
        <taxon>Basidiomycota</taxon>
        <taxon>Agaricomycotina</taxon>
        <taxon>Agaricomycetes</taxon>
        <taxon>Cantharellales</taxon>
        <taxon>Ceratobasidiaceae</taxon>
        <taxon>Ceratobasidium</taxon>
    </lineage>
</organism>